<accession>A0A5J4SXM7</accession>
<proteinExistence type="predicted"/>
<dbReference type="EMBL" id="SNRY01000020">
    <property type="protein sequence ID" value="KAA6350969.1"/>
    <property type="molecule type" value="Genomic_DNA"/>
</dbReference>
<name>A0A5J4SXM7_9ZZZZ</name>
<comment type="caution">
    <text evidence="1">The sequence shown here is derived from an EMBL/GenBank/DDBJ whole genome shotgun (WGS) entry which is preliminary data.</text>
</comment>
<sequence length="592" mass="69852">MKITTSSHHHIKFFISLFLFNIVFLNVKAQENNLYWNNKLKITSFRLPPPPIGYKPRLIDLNKDGKPDVIYSVTRDNIPILWIDDDGNMTWEDWEGDTKNDCLLIDRNKDGIYGGSGDLIIDWIDTDNDGKAEIQIIVEYPAIKTEEVWPNGHYMIVLDLDQDNIFNYIDWNTMQIKSWDKAGISDFYPDYSGQTAFLKIHASTYNMKDVRLNWENPFLFYDLDNDGLSEMAVRLVDSPKRVDNNTPANSYINQQLSGNIDWVSIAVDMDNDNGPGNEFDFDFTIGFRGKGFDYKDQIHKINNRRCVEADTFFMDPRWRQIDEFIYPDHDKALDLIFNRGEWNRVYFVFDEDDDCNRWERVEFYDPLDPFKVGWKNGGIDNNKQSDASGDRGEWDMDNSGKGKLYISKFDGRLHLYGAEWGCWRIDQNAEYYQGWDRLWMGLDKNPKDFATVKYTDKDNNGFFDYMEYDMDGDQKFETVIDLKELNINDCCDLIDISNFNYSNFTDLMTKMSDAMWNNALKAVEVAEKYNLNTSWYAKLKQVSSVREKYSKGYWLQYYLYKDLEYQFLRKQDKKSLEKLNKAYYSGNWSLIL</sequence>
<protein>
    <submittedName>
        <fullName evidence="1">Uncharacterized protein</fullName>
    </submittedName>
</protein>
<organism evidence="1">
    <name type="scientific">termite gut metagenome</name>
    <dbReference type="NCBI Taxonomy" id="433724"/>
    <lineage>
        <taxon>unclassified sequences</taxon>
        <taxon>metagenomes</taxon>
        <taxon>organismal metagenomes</taxon>
    </lineage>
</organism>
<dbReference type="AlphaFoldDB" id="A0A5J4SXM7"/>
<dbReference type="InterPro" id="IPR028994">
    <property type="entry name" value="Integrin_alpha_N"/>
</dbReference>
<evidence type="ECO:0000313" key="1">
    <source>
        <dbReference type="EMBL" id="KAA6350969.1"/>
    </source>
</evidence>
<dbReference type="SUPFAM" id="SSF69318">
    <property type="entry name" value="Integrin alpha N-terminal domain"/>
    <property type="match status" value="1"/>
</dbReference>
<gene>
    <name evidence="1" type="ORF">EZS27_001666</name>
</gene>
<reference evidence="1" key="1">
    <citation type="submission" date="2019-03" db="EMBL/GenBank/DDBJ databases">
        <title>Single cell metagenomics reveals metabolic interactions within the superorganism composed of flagellate Streblomastix strix and complex community of Bacteroidetes bacteria on its surface.</title>
        <authorList>
            <person name="Treitli S.C."/>
            <person name="Kolisko M."/>
            <person name="Husnik F."/>
            <person name="Keeling P."/>
            <person name="Hampl V."/>
        </authorList>
    </citation>
    <scope>NUCLEOTIDE SEQUENCE</scope>
    <source>
        <strain evidence="1">STM</strain>
    </source>
</reference>